<evidence type="ECO:0000313" key="1">
    <source>
        <dbReference type="EMBL" id="NMC62333.1"/>
    </source>
</evidence>
<comment type="caution">
    <text evidence="1">The sequence shown here is derived from an EMBL/GenBank/DDBJ whole genome shotgun (WGS) entry which is preliminary data.</text>
</comment>
<dbReference type="EMBL" id="JAAZON010000170">
    <property type="protein sequence ID" value="NMC62333.1"/>
    <property type="molecule type" value="Genomic_DNA"/>
</dbReference>
<accession>A0A7X9FQ85</accession>
<gene>
    <name evidence="1" type="ORF">GYA55_04125</name>
</gene>
<sequence>MSKRKFKIHLSDLPVFILVGLLLYWLSSCGGESSERVIFSSNKSKQQKINTLSDKEFDELCQETEQYLTRILSKERLCLFEGHASETLRAKMREEQALVSNCTANTSRCLEERLSPNLSEFKCLLNKQGAQNCAATFEELDACLNENFSILESFFSSLTCAFVGDPSIGENGKKLLTSIPENLACRMLKNKCPALLQALSN</sequence>
<name>A0A7X9FQ85_9DELT</name>
<evidence type="ECO:0000313" key="2">
    <source>
        <dbReference type="Proteomes" id="UP000524246"/>
    </source>
</evidence>
<dbReference type="AlphaFoldDB" id="A0A7X9FQ85"/>
<organism evidence="1 2">
    <name type="scientific">SAR324 cluster bacterium</name>
    <dbReference type="NCBI Taxonomy" id="2024889"/>
    <lineage>
        <taxon>Bacteria</taxon>
        <taxon>Deltaproteobacteria</taxon>
        <taxon>SAR324 cluster</taxon>
    </lineage>
</organism>
<dbReference type="Proteomes" id="UP000524246">
    <property type="component" value="Unassembled WGS sequence"/>
</dbReference>
<proteinExistence type="predicted"/>
<protein>
    <submittedName>
        <fullName evidence="1">Uncharacterized protein</fullName>
    </submittedName>
</protein>
<dbReference type="PROSITE" id="PS51257">
    <property type="entry name" value="PROKAR_LIPOPROTEIN"/>
    <property type="match status" value="1"/>
</dbReference>
<reference evidence="1 2" key="1">
    <citation type="journal article" date="2020" name="Biotechnol. Biofuels">
        <title>New insights from the biogas microbiome by comprehensive genome-resolved metagenomics of nearly 1600 species originating from multiple anaerobic digesters.</title>
        <authorList>
            <person name="Campanaro S."/>
            <person name="Treu L."/>
            <person name="Rodriguez-R L.M."/>
            <person name="Kovalovszki A."/>
            <person name="Ziels R.M."/>
            <person name="Maus I."/>
            <person name="Zhu X."/>
            <person name="Kougias P.G."/>
            <person name="Basile A."/>
            <person name="Luo G."/>
            <person name="Schluter A."/>
            <person name="Konstantinidis K.T."/>
            <person name="Angelidaki I."/>
        </authorList>
    </citation>
    <scope>NUCLEOTIDE SEQUENCE [LARGE SCALE GENOMIC DNA]</scope>
    <source>
        <strain evidence="1">AS27yjCOA_65</strain>
    </source>
</reference>